<gene>
    <name evidence="1" type="ORF">PQO03_12640</name>
</gene>
<sequence length="64" mass="7362">MEIITLSYFLIALENDLSECIQLEQYFAADVEGFSRAAHVWRVLPYSKFEVSKKCIGFTKALIN</sequence>
<reference evidence="1 2" key="1">
    <citation type="submission" date="2023-02" db="EMBL/GenBank/DDBJ databases">
        <title>Genome sequence of Lentisphaera profundi SAORIC-696.</title>
        <authorList>
            <person name="Kim e."/>
            <person name="Cho J.-C."/>
            <person name="Choi A."/>
            <person name="Kang I."/>
        </authorList>
    </citation>
    <scope>NUCLEOTIDE SEQUENCE [LARGE SCALE GENOMIC DNA]</scope>
    <source>
        <strain evidence="1 2">SAORIC-696</strain>
    </source>
</reference>
<protein>
    <submittedName>
        <fullName evidence="1">Uncharacterized protein</fullName>
    </submittedName>
</protein>
<evidence type="ECO:0000313" key="1">
    <source>
        <dbReference type="EMBL" id="WDE98684.1"/>
    </source>
</evidence>
<organism evidence="1 2">
    <name type="scientific">Lentisphaera profundi</name>
    <dbReference type="NCBI Taxonomy" id="1658616"/>
    <lineage>
        <taxon>Bacteria</taxon>
        <taxon>Pseudomonadati</taxon>
        <taxon>Lentisphaerota</taxon>
        <taxon>Lentisphaeria</taxon>
        <taxon>Lentisphaerales</taxon>
        <taxon>Lentisphaeraceae</taxon>
        <taxon>Lentisphaera</taxon>
    </lineage>
</organism>
<proteinExistence type="predicted"/>
<name>A0ABY7VZH6_9BACT</name>
<keyword evidence="2" id="KW-1185">Reference proteome</keyword>
<dbReference type="RefSeq" id="WP_274153553.1">
    <property type="nucleotide sequence ID" value="NZ_CP117812.1"/>
</dbReference>
<dbReference type="Proteomes" id="UP001214250">
    <property type="component" value="Chromosome 2"/>
</dbReference>
<dbReference type="EMBL" id="CP117812">
    <property type="protein sequence ID" value="WDE98684.1"/>
    <property type="molecule type" value="Genomic_DNA"/>
</dbReference>
<evidence type="ECO:0000313" key="2">
    <source>
        <dbReference type="Proteomes" id="UP001214250"/>
    </source>
</evidence>
<accession>A0ABY7VZH6</accession>